<dbReference type="STRING" id="1707952.A6A03_12905"/>
<accession>A0A178MBY9</accession>
<dbReference type="Pfam" id="PF01934">
    <property type="entry name" value="HepT-like"/>
    <property type="match status" value="1"/>
</dbReference>
<protein>
    <recommendedName>
        <fullName evidence="8">DUF86 domain-containing protein</fullName>
    </recommendedName>
</protein>
<keyword evidence="4" id="KW-0547">Nucleotide-binding</keyword>
<dbReference type="RefSeq" id="WP_066786064.1">
    <property type="nucleotide sequence ID" value="NZ_LWQS01000046.1"/>
</dbReference>
<dbReference type="PANTHER" id="PTHR34139:SF1">
    <property type="entry name" value="RNASE MJ1380-RELATED"/>
    <property type="match status" value="1"/>
</dbReference>
<keyword evidence="2" id="KW-1277">Toxin-antitoxin system</keyword>
<proteinExistence type="predicted"/>
<evidence type="ECO:0000313" key="6">
    <source>
        <dbReference type="EMBL" id="OAN46272.1"/>
    </source>
</evidence>
<gene>
    <name evidence="6" type="ORF">A6A03_12905</name>
</gene>
<name>A0A178MBY9_9CHLR</name>
<keyword evidence="5" id="KW-0378">Hydrolase</keyword>
<evidence type="ECO:0000256" key="1">
    <source>
        <dbReference type="ARBA" id="ARBA00022553"/>
    </source>
</evidence>
<dbReference type="GO" id="GO:0000166">
    <property type="term" value="F:nucleotide binding"/>
    <property type="evidence" value="ECO:0007669"/>
    <property type="project" value="UniProtKB-KW"/>
</dbReference>
<sequence>MRNYTIYLQDILAAIDSIERFVAGMDLEMFQADDKTSSAVIRKLEIIGEAVKQIPEEIRQQHPQIPWREMAGMRDKLIHFYFGIDYRLVWQTISERIPQVKRDIQQILHEAG</sequence>
<reference evidence="6 7" key="1">
    <citation type="submission" date="2016-04" db="EMBL/GenBank/DDBJ databases">
        <title>Chloroflexus islandicus sp. nov., a thermophilic filamentous anoxygenic phototrophic bacterium from geyser Strokkur (Iceland).</title>
        <authorList>
            <person name="Gaisin V.A."/>
            <person name="Kalashnikov A.M."/>
            <person name="Sukhacheva M.V."/>
            <person name="Grouzdev D.S."/>
            <person name="Ivanov T.M."/>
            <person name="Kuznetsov B."/>
            <person name="Gorlenko V.M."/>
        </authorList>
    </citation>
    <scope>NUCLEOTIDE SEQUENCE [LARGE SCALE GENOMIC DNA]</scope>
    <source>
        <strain evidence="7">isl-2</strain>
    </source>
</reference>
<evidence type="ECO:0000256" key="5">
    <source>
        <dbReference type="ARBA" id="ARBA00022801"/>
    </source>
</evidence>
<keyword evidence="3" id="KW-0540">Nuclease</keyword>
<evidence type="ECO:0008006" key="8">
    <source>
        <dbReference type="Google" id="ProtNLM"/>
    </source>
</evidence>
<keyword evidence="1" id="KW-0597">Phosphoprotein</keyword>
<evidence type="ECO:0000256" key="2">
    <source>
        <dbReference type="ARBA" id="ARBA00022649"/>
    </source>
</evidence>
<dbReference type="GO" id="GO:0016787">
    <property type="term" value="F:hydrolase activity"/>
    <property type="evidence" value="ECO:0007669"/>
    <property type="project" value="UniProtKB-KW"/>
</dbReference>
<dbReference type="OrthoDB" id="9810538at2"/>
<evidence type="ECO:0000313" key="7">
    <source>
        <dbReference type="Proteomes" id="UP000078287"/>
    </source>
</evidence>
<dbReference type="InterPro" id="IPR051813">
    <property type="entry name" value="HepT_RNase_toxin"/>
</dbReference>
<evidence type="ECO:0000256" key="3">
    <source>
        <dbReference type="ARBA" id="ARBA00022722"/>
    </source>
</evidence>
<dbReference type="GO" id="GO:0004540">
    <property type="term" value="F:RNA nuclease activity"/>
    <property type="evidence" value="ECO:0007669"/>
    <property type="project" value="InterPro"/>
</dbReference>
<keyword evidence="7" id="KW-1185">Reference proteome</keyword>
<dbReference type="AlphaFoldDB" id="A0A178MBY9"/>
<dbReference type="EMBL" id="LWQS01000046">
    <property type="protein sequence ID" value="OAN46272.1"/>
    <property type="molecule type" value="Genomic_DNA"/>
</dbReference>
<organism evidence="6 7">
    <name type="scientific">Chloroflexus islandicus</name>
    <dbReference type="NCBI Taxonomy" id="1707952"/>
    <lineage>
        <taxon>Bacteria</taxon>
        <taxon>Bacillati</taxon>
        <taxon>Chloroflexota</taxon>
        <taxon>Chloroflexia</taxon>
        <taxon>Chloroflexales</taxon>
        <taxon>Chloroflexineae</taxon>
        <taxon>Chloroflexaceae</taxon>
        <taxon>Chloroflexus</taxon>
    </lineage>
</organism>
<dbReference type="Proteomes" id="UP000078287">
    <property type="component" value="Unassembled WGS sequence"/>
</dbReference>
<evidence type="ECO:0000256" key="4">
    <source>
        <dbReference type="ARBA" id="ARBA00022741"/>
    </source>
</evidence>
<dbReference type="InterPro" id="IPR008201">
    <property type="entry name" value="HepT-like"/>
</dbReference>
<dbReference type="GO" id="GO:0110001">
    <property type="term" value="C:toxin-antitoxin complex"/>
    <property type="evidence" value="ECO:0007669"/>
    <property type="project" value="InterPro"/>
</dbReference>
<dbReference type="PANTHER" id="PTHR34139">
    <property type="entry name" value="UPF0331 PROTEIN MJ0127"/>
    <property type="match status" value="1"/>
</dbReference>
<comment type="caution">
    <text evidence="6">The sequence shown here is derived from an EMBL/GenBank/DDBJ whole genome shotgun (WGS) entry which is preliminary data.</text>
</comment>